<dbReference type="PANTHER" id="PTHR11590">
    <property type="entry name" value="PROTEIN-GLUTAMINE GAMMA-GLUTAMYLTRANSFERASE"/>
    <property type="match status" value="1"/>
</dbReference>
<evidence type="ECO:0000313" key="6">
    <source>
        <dbReference type="RefSeq" id="XP_022079686.1"/>
    </source>
</evidence>
<dbReference type="InterPro" id="IPR038765">
    <property type="entry name" value="Papain-like_cys_pep_sf"/>
</dbReference>
<keyword evidence="5" id="KW-1185">Reference proteome</keyword>
<dbReference type="SMART" id="SM00460">
    <property type="entry name" value="TGc"/>
    <property type="match status" value="1"/>
</dbReference>
<evidence type="ECO:0000259" key="4">
    <source>
        <dbReference type="SMART" id="SM00460"/>
    </source>
</evidence>
<reference evidence="6" key="1">
    <citation type="submission" date="2025-08" db="UniProtKB">
        <authorList>
            <consortium name="RefSeq"/>
        </authorList>
    </citation>
    <scope>IDENTIFICATION</scope>
</reference>
<gene>
    <name evidence="6" type="primary">LOC110973300</name>
</gene>
<dbReference type="InterPro" id="IPR036985">
    <property type="entry name" value="Transglutaminase-like_sf"/>
</dbReference>
<dbReference type="Pfam" id="PF00927">
    <property type="entry name" value="Transglut_C"/>
    <property type="match status" value="1"/>
</dbReference>
<dbReference type="AlphaFoldDB" id="A0A8B7XHI1"/>
<dbReference type="Proteomes" id="UP000694845">
    <property type="component" value="Unplaced"/>
</dbReference>
<evidence type="ECO:0000256" key="3">
    <source>
        <dbReference type="SAM" id="MobiDB-lite"/>
    </source>
</evidence>
<dbReference type="GO" id="GO:0003810">
    <property type="term" value="F:protein-glutamine gamma-glutamyltransferase activity"/>
    <property type="evidence" value="ECO:0007669"/>
    <property type="project" value="InterPro"/>
</dbReference>
<dbReference type="SUPFAM" id="SSF54001">
    <property type="entry name" value="Cysteine proteinases"/>
    <property type="match status" value="1"/>
</dbReference>
<dbReference type="GeneID" id="110973300"/>
<dbReference type="OMA" id="YLKHDCA"/>
<name>A0A8B7XHI1_ACAPL</name>
<dbReference type="PANTHER" id="PTHR11590:SF40">
    <property type="entry name" value="HEMOCYTE PROTEIN-GLUTAMINE GAMMA-GLUTAMYLTRANSFERASE-LIKE PROTEIN"/>
    <property type="match status" value="1"/>
</dbReference>
<dbReference type="Pfam" id="PF01841">
    <property type="entry name" value="Transglut_core"/>
    <property type="match status" value="1"/>
</dbReference>
<organism evidence="5 6">
    <name type="scientific">Acanthaster planci</name>
    <name type="common">Crown-of-thorns starfish</name>
    <dbReference type="NCBI Taxonomy" id="133434"/>
    <lineage>
        <taxon>Eukaryota</taxon>
        <taxon>Metazoa</taxon>
        <taxon>Echinodermata</taxon>
        <taxon>Eleutherozoa</taxon>
        <taxon>Asterozoa</taxon>
        <taxon>Asteroidea</taxon>
        <taxon>Valvatacea</taxon>
        <taxon>Valvatida</taxon>
        <taxon>Acanthasteridae</taxon>
        <taxon>Acanthaster</taxon>
    </lineage>
</organism>
<accession>A0A8B7XHI1</accession>
<dbReference type="FunFam" id="3.90.260.10:FF:000002">
    <property type="entry name" value="Erythrocyte membrane protein band 4.2"/>
    <property type="match status" value="1"/>
</dbReference>
<dbReference type="SUPFAM" id="SSF49309">
    <property type="entry name" value="Transglutaminase, two C-terminal domains"/>
    <property type="match status" value="2"/>
</dbReference>
<dbReference type="InterPro" id="IPR001102">
    <property type="entry name" value="Transglutaminase_N"/>
</dbReference>
<feature type="active site" evidence="2">
    <location>
        <position position="388"/>
    </location>
</feature>
<feature type="active site" evidence="2">
    <location>
        <position position="308"/>
    </location>
</feature>
<dbReference type="Gene3D" id="2.60.40.10">
    <property type="entry name" value="Immunoglobulins"/>
    <property type="match status" value="3"/>
</dbReference>
<feature type="region of interest" description="Disordered" evidence="3">
    <location>
        <begin position="1"/>
        <end position="33"/>
    </location>
</feature>
<dbReference type="KEGG" id="aplc:110973300"/>
<evidence type="ECO:0000313" key="5">
    <source>
        <dbReference type="Proteomes" id="UP000694845"/>
    </source>
</evidence>
<feature type="active site" evidence="2">
    <location>
        <position position="365"/>
    </location>
</feature>
<dbReference type="InterPro" id="IPR050779">
    <property type="entry name" value="Transglutaminase"/>
</dbReference>
<dbReference type="Pfam" id="PF00868">
    <property type="entry name" value="Transglut_N"/>
    <property type="match status" value="1"/>
</dbReference>
<dbReference type="SUPFAM" id="SSF81296">
    <property type="entry name" value="E set domains"/>
    <property type="match status" value="1"/>
</dbReference>
<sequence>MAANQPARESGEALAGRIGDSGPPRADIPETPEIEGQLKVESVDLQTAKNRPAHRTDKYEYAGLVVRRGQAFEVEINLTKQYDAAAGHRVFIEMWWGDIPMSSHDSHIVIPVHPIGGSSDDVDEWRAKVIGAEGTKMTVKISIPSDCLVGRYNMAVRTNVGGALAFRIKLEAGIYVLFNPWCQADEVFLHKEELRQEYVLNDMGMYFYGTDHYTGSSPWYFGQFESGILECVVRLLEDSKKQPATYSNAIEVSRQLSALVNAQDEGGILVGNWSGKYEDGTEPTAWSGSASIFEEYTRTGLPVKYGQCWVFGGLLTTALRAIGIPARTITNFSSAHDTDANCLIDYHYDADGKSLGTADSVWNFHVWNDAWMARRDLPKGYGGWQAVDSTPQEQSDYVYRTGPASLTAVKSGQVFFSYDTKFVFAEVNACKVKWLISKDYSEPPKIIDIETDAVGTRILTKAVGKMEREDITRQYKPEEGSIFEYLSLFTADKYANTLKKLISEAGQDTSLEIGLPEDVLIGKDFVVQAKLKKTCPVEELRSVTLVITCNTMYYTGVKANPVFESADSVDIKDAEAVREWKVKASNYLPKLVDQANLHFDITIFVSETNQVVTKGADFRLVKPDLEVEVPKTVTAGTEFTASVKFTNPLSTVLSGCFFHTEGPAVVLHKKEAFRDIAGNETVNYQVTVVARKTPGSKEILVSFSSLDLIGVSGKAAVNII</sequence>
<proteinExistence type="inferred from homology"/>
<dbReference type="Gene3D" id="3.90.260.10">
    <property type="entry name" value="Transglutaminase-like"/>
    <property type="match status" value="1"/>
</dbReference>
<protein>
    <submittedName>
        <fullName evidence="6">Protein-glutamine gamma-glutamyltransferase K-like</fullName>
    </submittedName>
</protein>
<dbReference type="InterPro" id="IPR014756">
    <property type="entry name" value="Ig_E-set"/>
</dbReference>
<dbReference type="OrthoDB" id="437511at2759"/>
<dbReference type="InterPro" id="IPR013783">
    <property type="entry name" value="Ig-like_fold"/>
</dbReference>
<dbReference type="PIRSF" id="PIRSF000459">
    <property type="entry name" value="TGM_EBP42"/>
    <property type="match status" value="1"/>
</dbReference>
<dbReference type="RefSeq" id="XP_022079686.1">
    <property type="nucleotide sequence ID" value="XM_022223994.1"/>
</dbReference>
<dbReference type="InterPro" id="IPR002931">
    <property type="entry name" value="Transglutaminase-like"/>
</dbReference>
<dbReference type="InterPro" id="IPR036238">
    <property type="entry name" value="Transglutaminase_C_sf"/>
</dbReference>
<comment type="similarity">
    <text evidence="1">Belongs to the transglutaminase superfamily. Transglutaminase family.</text>
</comment>
<evidence type="ECO:0000256" key="1">
    <source>
        <dbReference type="ARBA" id="ARBA00005968"/>
    </source>
</evidence>
<evidence type="ECO:0000256" key="2">
    <source>
        <dbReference type="PIRSR" id="PIRSR000459-1"/>
    </source>
</evidence>
<feature type="domain" description="Transglutaminase-like" evidence="4">
    <location>
        <begin position="300"/>
        <end position="391"/>
    </location>
</feature>
<dbReference type="InterPro" id="IPR023608">
    <property type="entry name" value="Transglutaminase_animal"/>
</dbReference>
<dbReference type="InterPro" id="IPR008958">
    <property type="entry name" value="Transglutaminase_C"/>
</dbReference>